<keyword evidence="3" id="KW-0862">Zinc</keyword>
<dbReference type="InterPro" id="IPR001870">
    <property type="entry name" value="B30.2/SPRY"/>
</dbReference>
<dbReference type="InterPro" id="IPR013320">
    <property type="entry name" value="ConA-like_dom_sf"/>
</dbReference>
<feature type="coiled-coil region" evidence="5">
    <location>
        <begin position="191"/>
        <end position="225"/>
    </location>
</feature>
<dbReference type="InterPro" id="IPR003877">
    <property type="entry name" value="SPRY_dom"/>
</dbReference>
<dbReference type="InterPro" id="IPR043136">
    <property type="entry name" value="B30.2/SPRY_sf"/>
</dbReference>
<dbReference type="Pfam" id="PF00622">
    <property type="entry name" value="SPRY"/>
    <property type="match status" value="1"/>
</dbReference>
<sequence length="460" mass="53282">MRVHQEPQLLLDIERLAGSHSFCKDCLQTWWADKVVRQCPVCKRRSSKSDPPFNLALRNLCEVLLQELSLEESASAGPEAQCHLHSEKLKLFCLDHQQPVCVVCRDSRAHTNHRFRPIDEAAQDIREQLRTSLKPLQDKLQRLRQVKVNWDLTAEEIKAQARQTEKTIKDEFTKLQNFLQKEEEARMTALRKEEEQKRGVMKQRIEALSREIAALSETIRTTEEELKTADVSFLQGYNAAVERVKQRQLLEDPKLASGVLIDVSKNLGNLTFKVWIKMKDMVSYTPVILDPNTAQLNLLLSDDLRSVRCVERESQLPKNPERFDSYTTVLGSESFNSGTHSWTVEVQNDANWAVGVIEESVQRHGDIPTGYWEIWFQNGKLQAYSPPYMDRTLSVKNPIQRIRVQLDWDKGKLSFFDLDTNTNIYTFSQRFTRTLVPFINTTTRLPLRVLPMTVNVRLEM</sequence>
<name>A0A9N7YMV8_PLEPL</name>
<dbReference type="InterPro" id="IPR003879">
    <property type="entry name" value="Butyrophylin_SPRY"/>
</dbReference>
<dbReference type="SUPFAM" id="SSF57845">
    <property type="entry name" value="B-box zinc-binding domain"/>
    <property type="match status" value="1"/>
</dbReference>
<dbReference type="PROSITE" id="PS50188">
    <property type="entry name" value="B302_SPRY"/>
    <property type="match status" value="1"/>
</dbReference>
<dbReference type="SMART" id="SM00589">
    <property type="entry name" value="PRY"/>
    <property type="match status" value="1"/>
</dbReference>
<dbReference type="Proteomes" id="UP001153269">
    <property type="component" value="Unassembled WGS sequence"/>
</dbReference>
<reference evidence="8" key="1">
    <citation type="submission" date="2020-03" db="EMBL/GenBank/DDBJ databases">
        <authorList>
            <person name="Weist P."/>
        </authorList>
    </citation>
    <scope>NUCLEOTIDE SEQUENCE</scope>
</reference>
<dbReference type="Gene3D" id="3.30.160.60">
    <property type="entry name" value="Classic Zinc Finger"/>
    <property type="match status" value="1"/>
</dbReference>
<evidence type="ECO:0000256" key="4">
    <source>
        <dbReference type="PROSITE-ProRule" id="PRU00024"/>
    </source>
</evidence>
<dbReference type="CDD" id="cd12893">
    <property type="entry name" value="SPRY_PRY_TRIM35"/>
    <property type="match status" value="1"/>
</dbReference>
<proteinExistence type="predicted"/>
<evidence type="ECO:0000256" key="5">
    <source>
        <dbReference type="SAM" id="Coils"/>
    </source>
</evidence>
<evidence type="ECO:0000313" key="8">
    <source>
        <dbReference type="EMBL" id="CAB1432947.1"/>
    </source>
</evidence>
<dbReference type="CDD" id="cd19771">
    <property type="entry name" value="Bbox2_TRIM20"/>
    <property type="match status" value="1"/>
</dbReference>
<dbReference type="Pfam" id="PF00643">
    <property type="entry name" value="zf-B_box"/>
    <property type="match status" value="1"/>
</dbReference>
<dbReference type="SUPFAM" id="SSF57850">
    <property type="entry name" value="RING/U-box"/>
    <property type="match status" value="1"/>
</dbReference>
<evidence type="ECO:0000256" key="1">
    <source>
        <dbReference type="ARBA" id="ARBA00022723"/>
    </source>
</evidence>
<dbReference type="InterPro" id="IPR050143">
    <property type="entry name" value="TRIM/RBCC"/>
</dbReference>
<evidence type="ECO:0000259" key="7">
    <source>
        <dbReference type="PROSITE" id="PS50188"/>
    </source>
</evidence>
<dbReference type="Gene3D" id="2.60.120.920">
    <property type="match status" value="1"/>
</dbReference>
<dbReference type="PROSITE" id="PS50119">
    <property type="entry name" value="ZF_BBOX"/>
    <property type="match status" value="1"/>
</dbReference>
<feature type="domain" description="B box-type" evidence="6">
    <location>
        <begin position="77"/>
        <end position="118"/>
    </location>
</feature>
<dbReference type="PRINTS" id="PR01407">
    <property type="entry name" value="BUTYPHLNCDUF"/>
</dbReference>
<keyword evidence="2 4" id="KW-0863">Zinc-finger</keyword>
<keyword evidence="5" id="KW-0175">Coiled coil</keyword>
<dbReference type="SMART" id="SM00336">
    <property type="entry name" value="BBOX"/>
    <property type="match status" value="1"/>
</dbReference>
<dbReference type="GO" id="GO:0008270">
    <property type="term" value="F:zinc ion binding"/>
    <property type="evidence" value="ECO:0007669"/>
    <property type="project" value="UniProtKB-KW"/>
</dbReference>
<dbReference type="Gene3D" id="3.30.40.10">
    <property type="entry name" value="Zinc/RING finger domain, C3HC4 (zinc finger)"/>
    <property type="match status" value="1"/>
</dbReference>
<evidence type="ECO:0000256" key="3">
    <source>
        <dbReference type="ARBA" id="ARBA00022833"/>
    </source>
</evidence>
<dbReference type="AlphaFoldDB" id="A0A9N7YMV8"/>
<comment type="caution">
    <text evidence="8">The sequence shown here is derived from an EMBL/GenBank/DDBJ whole genome shotgun (WGS) entry which is preliminary data.</text>
</comment>
<keyword evidence="9" id="KW-1185">Reference proteome</keyword>
<keyword evidence="1" id="KW-0479">Metal-binding</keyword>
<dbReference type="FunFam" id="2.60.120.920:FF:000004">
    <property type="entry name" value="Butyrophilin subfamily 1 member A1"/>
    <property type="match status" value="1"/>
</dbReference>
<evidence type="ECO:0000313" key="9">
    <source>
        <dbReference type="Proteomes" id="UP001153269"/>
    </source>
</evidence>
<dbReference type="EMBL" id="CADEAL010001497">
    <property type="protein sequence ID" value="CAB1432947.1"/>
    <property type="molecule type" value="Genomic_DNA"/>
</dbReference>
<dbReference type="PANTHER" id="PTHR24103">
    <property type="entry name" value="E3 UBIQUITIN-PROTEIN LIGASE TRIM"/>
    <property type="match status" value="1"/>
</dbReference>
<protein>
    <submittedName>
        <fullName evidence="8">Uncharacterized protein</fullName>
    </submittedName>
</protein>
<accession>A0A9N7YMV8</accession>
<dbReference type="Pfam" id="PF13765">
    <property type="entry name" value="PRY"/>
    <property type="match status" value="1"/>
</dbReference>
<dbReference type="InterPro" id="IPR000315">
    <property type="entry name" value="Znf_B-box"/>
</dbReference>
<dbReference type="InterPro" id="IPR013083">
    <property type="entry name" value="Znf_RING/FYVE/PHD"/>
</dbReference>
<feature type="domain" description="B30.2/SPRY" evidence="7">
    <location>
        <begin position="267"/>
        <end position="460"/>
    </location>
</feature>
<gene>
    <name evidence="8" type="ORF">PLEPLA_LOCUS21035</name>
</gene>
<dbReference type="SUPFAM" id="SSF49899">
    <property type="entry name" value="Concanavalin A-like lectins/glucanases"/>
    <property type="match status" value="1"/>
</dbReference>
<evidence type="ECO:0000259" key="6">
    <source>
        <dbReference type="PROSITE" id="PS50119"/>
    </source>
</evidence>
<organism evidence="8 9">
    <name type="scientific">Pleuronectes platessa</name>
    <name type="common">European plaice</name>
    <dbReference type="NCBI Taxonomy" id="8262"/>
    <lineage>
        <taxon>Eukaryota</taxon>
        <taxon>Metazoa</taxon>
        <taxon>Chordata</taxon>
        <taxon>Craniata</taxon>
        <taxon>Vertebrata</taxon>
        <taxon>Euteleostomi</taxon>
        <taxon>Actinopterygii</taxon>
        <taxon>Neopterygii</taxon>
        <taxon>Teleostei</taxon>
        <taxon>Neoteleostei</taxon>
        <taxon>Acanthomorphata</taxon>
        <taxon>Carangaria</taxon>
        <taxon>Pleuronectiformes</taxon>
        <taxon>Pleuronectoidei</taxon>
        <taxon>Pleuronectidae</taxon>
        <taxon>Pleuronectes</taxon>
    </lineage>
</organism>
<evidence type="ECO:0000256" key="2">
    <source>
        <dbReference type="ARBA" id="ARBA00022771"/>
    </source>
</evidence>
<dbReference type="InterPro" id="IPR006574">
    <property type="entry name" value="PRY"/>
</dbReference>